<evidence type="ECO:0000256" key="1">
    <source>
        <dbReference type="ARBA" id="ARBA00003361"/>
    </source>
</evidence>
<dbReference type="EMBL" id="KL662089">
    <property type="protein sequence ID" value="KFM23192.1"/>
    <property type="molecule type" value="Genomic_DNA"/>
</dbReference>
<feature type="region of interest" description="Disordered" evidence="6">
    <location>
        <begin position="256"/>
        <end position="324"/>
    </location>
</feature>
<organism evidence="8 9">
    <name type="scientific">Auxenochlorella protothecoides</name>
    <name type="common">Green microalga</name>
    <name type="synonym">Chlorella protothecoides</name>
    <dbReference type="NCBI Taxonomy" id="3075"/>
    <lineage>
        <taxon>Eukaryota</taxon>
        <taxon>Viridiplantae</taxon>
        <taxon>Chlorophyta</taxon>
        <taxon>core chlorophytes</taxon>
        <taxon>Trebouxiophyceae</taxon>
        <taxon>Chlorellales</taxon>
        <taxon>Chlorellaceae</taxon>
        <taxon>Auxenochlorella</taxon>
    </lineage>
</organism>
<dbReference type="GO" id="GO:0032934">
    <property type="term" value="F:sterol binding"/>
    <property type="evidence" value="ECO:0007669"/>
    <property type="project" value="TreeGrafter"/>
</dbReference>
<feature type="domain" description="PH" evidence="7">
    <location>
        <begin position="16"/>
        <end position="156"/>
    </location>
</feature>
<dbReference type="Gene3D" id="3.30.70.3490">
    <property type="match status" value="1"/>
</dbReference>
<dbReference type="PANTHER" id="PTHR10972">
    <property type="entry name" value="OXYSTEROL-BINDING PROTEIN-RELATED"/>
    <property type="match status" value="1"/>
</dbReference>
<feature type="compositionally biased region" description="Acidic residues" evidence="6">
    <location>
        <begin position="293"/>
        <end position="306"/>
    </location>
</feature>
<dbReference type="InterPro" id="IPR011993">
    <property type="entry name" value="PH-like_dom_sf"/>
</dbReference>
<dbReference type="SUPFAM" id="SSF50729">
    <property type="entry name" value="PH domain-like"/>
    <property type="match status" value="1"/>
</dbReference>
<evidence type="ECO:0000256" key="3">
    <source>
        <dbReference type="ARBA" id="ARBA00022448"/>
    </source>
</evidence>
<dbReference type="FunFam" id="2.40.160.120:FF:000001">
    <property type="entry name" value="Oxysterol-binding protein"/>
    <property type="match status" value="1"/>
</dbReference>
<dbReference type="Gene3D" id="2.40.160.120">
    <property type="match status" value="1"/>
</dbReference>
<dbReference type="InterPro" id="IPR001849">
    <property type="entry name" value="PH_domain"/>
</dbReference>
<evidence type="ECO:0000256" key="5">
    <source>
        <dbReference type="ARBA" id="ARBA00023121"/>
    </source>
</evidence>
<evidence type="ECO:0000313" key="9">
    <source>
        <dbReference type="Proteomes" id="UP000028924"/>
    </source>
</evidence>
<protein>
    <submittedName>
        <fullName evidence="8">Oxysterol-binding protein-related protein 1C</fullName>
    </submittedName>
</protein>
<dbReference type="eggNOG" id="KOG1737">
    <property type="taxonomic scope" value="Eukaryota"/>
</dbReference>
<dbReference type="GO" id="GO:0016020">
    <property type="term" value="C:membrane"/>
    <property type="evidence" value="ECO:0007669"/>
    <property type="project" value="TreeGrafter"/>
</dbReference>
<dbReference type="GO" id="GO:0005829">
    <property type="term" value="C:cytosol"/>
    <property type="evidence" value="ECO:0007669"/>
    <property type="project" value="TreeGrafter"/>
</dbReference>
<keyword evidence="5" id="KW-0446">Lipid-binding</keyword>
<evidence type="ECO:0000256" key="6">
    <source>
        <dbReference type="SAM" id="MobiDB-lite"/>
    </source>
</evidence>
<dbReference type="GO" id="GO:0120009">
    <property type="term" value="P:intermembrane lipid transfer"/>
    <property type="evidence" value="ECO:0007669"/>
    <property type="project" value="UniProtKB-ARBA"/>
</dbReference>
<dbReference type="KEGG" id="apro:F751_3383"/>
<dbReference type="InterPro" id="IPR000648">
    <property type="entry name" value="Oxysterol-bd"/>
</dbReference>
<keyword evidence="4" id="KW-0445">Lipid transport</keyword>
<comment type="similarity">
    <text evidence="2">Belongs to the OSBP family.</text>
</comment>
<evidence type="ECO:0000259" key="7">
    <source>
        <dbReference type="PROSITE" id="PS50003"/>
    </source>
</evidence>
<dbReference type="AlphaFoldDB" id="A0A087SBT8"/>
<sequence length="776" mass="85381">MPITVVINALKPLPLPQIVAGVLLKYVNLGAGWRHRLFVLEDGVLRYYKIFGPAAIKIHMLLDSLRAKGEIFLVGAEVSMLENRDRRSSAGGKQGSGSGRLPPAQGEIHLQVAGVRESAADYRKFYIHTGMQTVALRAESTEDRWVWSEALRAAKGAWQGLTPSEAGALARDNEDRILSGDDVFLQYLSTVEDNLVSRNVDSAARAYVADLLVQEHQKLHQVLVAEANKRSSLLKRIYQLENEKRELETAIVVEGRQTSDKRISPSESASVVSDGEEREEERVSHIFCADGGDGNETDDEFFDVDDAQGTAGRHSRGNSLASMLTPTGSLLDGLDLEAEVSAKEPGSTEAGALAPAPAQPASAAAAPARWEQGTPGDPAWLLAEKGESTPKGIPRRRASLPPPAQQEKTVSLWSLIKGMVGKDLSRVCLPVYFNEPLSALQKSAEDLEYSELLDAAAGLPRASADRLLYVAAFAVSGYSGTVGRAAKPFNPLLGETYELVLPEKGLRLVAEKVVHHPTVLVMRAEGRAWCLDADAEVRSKFWGRSIELRPEGVLRVRFADGDTYVWSKVTTSINNLVLGKIYVDHGGIMRVRGLDSGLTARVRFKETGIFDRDPRQVRGVLERGDERLDRPILHGHWDSSLHADLEDGSQVLLWRKNPPAKEPTRYNLTAFSILLNEVVPGTEGLAAPTDCRRRPDQHCLELGEYDEANAEKQRLEHKQRAARKAAERGDPIRPRWFEHVPSAKPGEEPAYRYKGGYWEAREAGTFEGCRDIFGPD</sequence>
<dbReference type="PANTHER" id="PTHR10972:SF96">
    <property type="entry name" value="OXYSTEROL-BINDING PROTEIN-RELATED PROTEIN 1A-RELATED"/>
    <property type="match status" value="1"/>
</dbReference>
<comment type="function">
    <text evidence="1">May be involved in the transport of sterols.</text>
</comment>
<feature type="region of interest" description="Disordered" evidence="6">
    <location>
        <begin position="84"/>
        <end position="104"/>
    </location>
</feature>
<reference evidence="8 9" key="1">
    <citation type="journal article" date="2014" name="BMC Genomics">
        <title>Oil accumulation mechanisms of the oleaginous microalga Chlorella protothecoides revealed through its genome, transcriptomes, and proteomes.</title>
        <authorList>
            <person name="Gao C."/>
            <person name="Wang Y."/>
            <person name="Shen Y."/>
            <person name="Yan D."/>
            <person name="He X."/>
            <person name="Dai J."/>
            <person name="Wu Q."/>
        </authorList>
    </citation>
    <scope>NUCLEOTIDE SEQUENCE [LARGE SCALE GENOMIC DNA]</scope>
    <source>
        <strain evidence="8 9">0710</strain>
    </source>
</reference>
<dbReference type="Pfam" id="PF01237">
    <property type="entry name" value="Oxysterol_BP"/>
    <property type="match status" value="1"/>
</dbReference>
<dbReference type="OrthoDB" id="1914979at2759"/>
<evidence type="ECO:0000256" key="2">
    <source>
        <dbReference type="ARBA" id="ARBA00008842"/>
    </source>
</evidence>
<name>A0A087SBT8_AUXPR</name>
<feature type="region of interest" description="Disordered" evidence="6">
    <location>
        <begin position="340"/>
        <end position="380"/>
    </location>
</feature>
<proteinExistence type="inferred from homology"/>
<gene>
    <name evidence="8" type="ORF">F751_3383</name>
</gene>
<dbReference type="GeneID" id="23614774"/>
<dbReference type="RefSeq" id="XP_011396062.1">
    <property type="nucleotide sequence ID" value="XM_011397760.1"/>
</dbReference>
<dbReference type="Proteomes" id="UP000028924">
    <property type="component" value="Unassembled WGS sequence"/>
</dbReference>
<evidence type="ECO:0000256" key="4">
    <source>
        <dbReference type="ARBA" id="ARBA00023055"/>
    </source>
</evidence>
<accession>A0A087SBT8</accession>
<dbReference type="PROSITE" id="PS50003">
    <property type="entry name" value="PH_DOMAIN"/>
    <property type="match status" value="1"/>
</dbReference>
<dbReference type="InterPro" id="IPR037239">
    <property type="entry name" value="OSBP_sf"/>
</dbReference>
<keyword evidence="9" id="KW-1185">Reference proteome</keyword>
<dbReference type="SMART" id="SM00233">
    <property type="entry name" value="PH"/>
    <property type="match status" value="1"/>
</dbReference>
<feature type="compositionally biased region" description="Low complexity" evidence="6">
    <location>
        <begin position="350"/>
        <end position="368"/>
    </location>
</feature>
<dbReference type="Gene3D" id="2.30.29.30">
    <property type="entry name" value="Pleckstrin-homology domain (PH domain)/Phosphotyrosine-binding domain (PTB)"/>
    <property type="match status" value="1"/>
</dbReference>
<keyword evidence="3" id="KW-0813">Transport</keyword>
<dbReference type="SUPFAM" id="SSF144000">
    <property type="entry name" value="Oxysterol-binding protein-like"/>
    <property type="match status" value="1"/>
</dbReference>
<evidence type="ECO:0000313" key="8">
    <source>
        <dbReference type="EMBL" id="KFM23192.1"/>
    </source>
</evidence>